<dbReference type="EMBL" id="BAABHJ010000040">
    <property type="protein sequence ID" value="GAA4618532.1"/>
    <property type="molecule type" value="Genomic_DNA"/>
</dbReference>
<dbReference type="RefSeq" id="WP_345366729.1">
    <property type="nucleotide sequence ID" value="NZ_BAABHJ010000040.1"/>
</dbReference>
<sequence>MMHFLEAMGWLALFVVGLPALGYLLVMLLARPRPPATFAAGYWYTVPADPEYMVTPFHDHFFCSPEEASAAGFHGP</sequence>
<dbReference type="Proteomes" id="UP001500212">
    <property type="component" value="Unassembled WGS sequence"/>
</dbReference>
<proteinExistence type="predicted"/>
<evidence type="ECO:0000313" key="2">
    <source>
        <dbReference type="Proteomes" id="UP001500212"/>
    </source>
</evidence>
<name>A0ABP8TX53_9ACTN</name>
<gene>
    <name evidence="1" type="ORF">GCM10023195_83350</name>
</gene>
<keyword evidence="2" id="KW-1185">Reference proteome</keyword>
<evidence type="ECO:0000313" key="1">
    <source>
        <dbReference type="EMBL" id="GAA4618532.1"/>
    </source>
</evidence>
<comment type="caution">
    <text evidence="1">The sequence shown here is derived from an EMBL/GenBank/DDBJ whole genome shotgun (WGS) entry which is preliminary data.</text>
</comment>
<reference evidence="2" key="1">
    <citation type="journal article" date="2019" name="Int. J. Syst. Evol. Microbiol.">
        <title>The Global Catalogue of Microorganisms (GCM) 10K type strain sequencing project: providing services to taxonomists for standard genome sequencing and annotation.</title>
        <authorList>
            <consortium name="The Broad Institute Genomics Platform"/>
            <consortium name="The Broad Institute Genome Sequencing Center for Infectious Disease"/>
            <person name="Wu L."/>
            <person name="Ma J."/>
        </authorList>
    </citation>
    <scope>NUCLEOTIDE SEQUENCE [LARGE SCALE GENOMIC DNA]</scope>
    <source>
        <strain evidence="2">JCM 17938</strain>
    </source>
</reference>
<accession>A0ABP8TX53</accession>
<organism evidence="1 2">
    <name type="scientific">Actinoallomurus liliacearum</name>
    <dbReference type="NCBI Taxonomy" id="1080073"/>
    <lineage>
        <taxon>Bacteria</taxon>
        <taxon>Bacillati</taxon>
        <taxon>Actinomycetota</taxon>
        <taxon>Actinomycetes</taxon>
        <taxon>Streptosporangiales</taxon>
        <taxon>Thermomonosporaceae</taxon>
        <taxon>Actinoallomurus</taxon>
    </lineage>
</organism>
<protein>
    <submittedName>
        <fullName evidence="1">Uncharacterized protein</fullName>
    </submittedName>
</protein>